<dbReference type="Gene3D" id="2.120.10.10">
    <property type="match status" value="1"/>
</dbReference>
<dbReference type="STRING" id="407022.SAMN05661044_03373"/>
<protein>
    <submittedName>
        <fullName evidence="1">BNR repeat-like domain-containing protein</fullName>
    </submittedName>
</protein>
<organism evidence="1 2">
    <name type="scientific">Olivibacter domesticus</name>
    <name type="common">Pseudosphingobacterium domesticum</name>
    <dbReference type="NCBI Taxonomy" id="407022"/>
    <lineage>
        <taxon>Bacteria</taxon>
        <taxon>Pseudomonadati</taxon>
        <taxon>Bacteroidota</taxon>
        <taxon>Sphingobacteriia</taxon>
        <taxon>Sphingobacteriales</taxon>
        <taxon>Sphingobacteriaceae</taxon>
        <taxon>Olivibacter</taxon>
    </lineage>
</organism>
<dbReference type="RefSeq" id="WP_093326533.1">
    <property type="nucleotide sequence ID" value="NZ_FOAF01000004.1"/>
</dbReference>
<reference evidence="2" key="1">
    <citation type="submission" date="2016-10" db="EMBL/GenBank/DDBJ databases">
        <authorList>
            <person name="Varghese N."/>
            <person name="Submissions S."/>
        </authorList>
    </citation>
    <scope>NUCLEOTIDE SEQUENCE [LARGE SCALE GENOMIC DNA]</scope>
    <source>
        <strain evidence="2">DSM 18733</strain>
    </source>
</reference>
<dbReference type="InterPro" id="IPR036278">
    <property type="entry name" value="Sialidase_sf"/>
</dbReference>
<gene>
    <name evidence="1" type="ORF">SAMN05661044_03373</name>
</gene>
<accession>A0A1H7T4M9</accession>
<dbReference type="EMBL" id="FOAF01000004">
    <property type="protein sequence ID" value="SEL79753.1"/>
    <property type="molecule type" value="Genomic_DNA"/>
</dbReference>
<sequence length="382" mass="42944">MRKNRWLVLGISGSSVLFFLNVLLAFRDSTVVEWGKRVVIREVAVFKDKGTVVEVGGTVLRSSGKYGAQYGRLLKLKTGEWLAAYTVSLTNGYQRDANGGLELEVAKSADEGRTWQSVGRIKDPGRDLDNAQMIQRKDGAILLACRSVRWQESYKLPVYFSDDQGGNWKLLSEIDRHEGGVGELGNPDQGVYEPHMVFLDDGRIAVMYANEKYAKLNPGYSQIISQKISDDNGSSWGKEIKVVYDDNHRSSRPGMPVWTRMKNGKFMVVYEICGPEKCNIYYKISEDGIQWPKGFGNQIPEQLGGPYLFSLNDGRLLVTSNKSNMSVSNDFGKTWQLINSAWDKTLWPSIYQINEKEVGVVNSVPREIGGNNIQVRFGKIMK</sequence>
<dbReference type="Proteomes" id="UP000199421">
    <property type="component" value="Unassembled WGS sequence"/>
</dbReference>
<keyword evidence="2" id="KW-1185">Reference proteome</keyword>
<dbReference type="SUPFAM" id="SSF50939">
    <property type="entry name" value="Sialidases"/>
    <property type="match status" value="1"/>
</dbReference>
<dbReference type="AlphaFoldDB" id="A0A1H7T4M9"/>
<dbReference type="PANTHER" id="PTHR38792">
    <property type="entry name" value="BNR/ASP-BOX REPEAT DOMAIN PROTEIN (AFU_ORTHOLOGUE AFUA_7G06430)-RELATED"/>
    <property type="match status" value="1"/>
</dbReference>
<proteinExistence type="predicted"/>
<dbReference type="OrthoDB" id="7294637at2"/>
<name>A0A1H7T4M9_OLID1</name>
<dbReference type="CDD" id="cd15482">
    <property type="entry name" value="Sialidase_non-viral"/>
    <property type="match status" value="1"/>
</dbReference>
<dbReference type="PANTHER" id="PTHR38792:SF3">
    <property type="entry name" value="BNR_ASP-BOX REPEAT DOMAIN PROTEIN (AFU_ORTHOLOGUE AFUA_7G06430)-RELATED"/>
    <property type="match status" value="1"/>
</dbReference>
<evidence type="ECO:0000313" key="2">
    <source>
        <dbReference type="Proteomes" id="UP000199421"/>
    </source>
</evidence>
<evidence type="ECO:0000313" key="1">
    <source>
        <dbReference type="EMBL" id="SEL79753.1"/>
    </source>
</evidence>